<dbReference type="eggNOG" id="COG4117">
    <property type="taxonomic scope" value="Bacteria"/>
</dbReference>
<evidence type="ECO:0000313" key="2">
    <source>
        <dbReference type="EMBL" id="BAC00347.1"/>
    </source>
</evidence>
<dbReference type="OrthoDB" id="9795587at2"/>
<proteinExistence type="predicted"/>
<accession>Q8NLI9</accession>
<gene>
    <name evidence="2" type="ordered locus">Cgl2953</name>
</gene>
<dbReference type="AlphaFoldDB" id="Q8NLI9"/>
<organism evidence="2 3">
    <name type="scientific">Corynebacterium glutamicum (strain ATCC 13032 / DSM 20300 / JCM 1318 / BCRC 11384 / CCUG 27702 / LMG 3730 / NBRC 12168 / NCIMB 10025 / NRRL B-2784 / 534)</name>
    <dbReference type="NCBI Taxonomy" id="196627"/>
    <lineage>
        <taxon>Bacteria</taxon>
        <taxon>Bacillati</taxon>
        <taxon>Actinomycetota</taxon>
        <taxon>Actinomycetes</taxon>
        <taxon>Mycobacteriales</taxon>
        <taxon>Corynebacteriaceae</taxon>
        <taxon>Corynebacterium</taxon>
    </lineage>
</organism>
<protein>
    <submittedName>
        <fullName evidence="2">Uncharacterized protein</fullName>
    </submittedName>
</protein>
<keyword evidence="3" id="KW-1185">Reference proteome</keyword>
<feature type="transmembrane region" description="Helical" evidence="1">
    <location>
        <begin position="52"/>
        <end position="71"/>
    </location>
</feature>
<dbReference type="KEGG" id="cgl:Cgl2953"/>
<keyword evidence="1" id="KW-1133">Transmembrane helix</keyword>
<keyword evidence="1" id="KW-0812">Transmembrane</keyword>
<evidence type="ECO:0000256" key="1">
    <source>
        <dbReference type="SAM" id="Phobius"/>
    </source>
</evidence>
<evidence type="ECO:0000313" key="3">
    <source>
        <dbReference type="Proteomes" id="UP000000582"/>
    </source>
</evidence>
<dbReference type="HOGENOM" id="CLU_2521925_0_0_11"/>
<dbReference type="Gene3D" id="1.20.950.20">
    <property type="entry name" value="Transmembrane di-heme cytochromes, Chain C"/>
    <property type="match status" value="1"/>
</dbReference>
<dbReference type="EMBL" id="BA000036">
    <property type="protein sequence ID" value="BAC00347.1"/>
    <property type="molecule type" value="Genomic_DNA"/>
</dbReference>
<dbReference type="BioCyc" id="CORYNE:G18NG-12574-MONOMER"/>
<reference evidence="3" key="1">
    <citation type="journal article" date="2003" name="Appl. Microbiol. Biotechnol.">
        <title>The Corynebacterium glutamicum genome: features and impacts on biotechnological processes.</title>
        <authorList>
            <person name="Ikeda M."/>
            <person name="Nakagawa S."/>
        </authorList>
    </citation>
    <scope>NUCLEOTIDE SEQUENCE [LARGE SCALE GENOMIC DNA]</scope>
    <source>
        <strain evidence="3">ATCC 13032 / DSM 20300 / BCRC 11384 / JCM 1318 / LMG 3730 / NCIMB 10025</strain>
    </source>
</reference>
<dbReference type="STRING" id="196627.cg3269"/>
<keyword evidence="1" id="KW-0472">Membrane</keyword>
<dbReference type="Proteomes" id="UP000000582">
    <property type="component" value="Chromosome"/>
</dbReference>
<name>Q8NLI9_CORGL</name>
<dbReference type="PATRIC" id="fig|196627.13.peg.2880"/>
<sequence length="103" mass="11445">MAPGHQMQTAQGGRVYTSLMDEKSLSPLIGLPGRENIGLGRHWHGLSTMLRVLNGIVYVVLLFATGLWQGIIPTSWDVFPEAWETLKVYLGFRAPGIEHFTPL</sequence>